<evidence type="ECO:0000259" key="10">
    <source>
        <dbReference type="Pfam" id="PF20241"/>
    </source>
</evidence>
<feature type="domain" description="DUF6598" evidence="10">
    <location>
        <begin position="259"/>
        <end position="503"/>
    </location>
</feature>
<comment type="similarity">
    <text evidence="2">Belongs to the ribosome-inactivating protein family. Type 1 RIP subfamily.</text>
</comment>
<dbReference type="Gene3D" id="4.10.470.10">
    <property type="entry name" value="Ricin (A Subunit), domain 2"/>
    <property type="match status" value="1"/>
</dbReference>
<dbReference type="InterPro" id="IPR046533">
    <property type="entry name" value="DUF6598"/>
</dbReference>
<accession>A0A6I9SCI8</accession>
<keyword evidence="6 9" id="KW-0611">Plant defense</keyword>
<dbReference type="KEGG" id="egu:105059301"/>
<dbReference type="AlphaFoldDB" id="A0A6I9SCI8"/>
<dbReference type="EC" id="3.2.2.22" evidence="3"/>
<keyword evidence="5 9" id="KW-0378">Hydrolase</keyword>
<dbReference type="GO" id="GO:0006952">
    <property type="term" value="P:defense response"/>
    <property type="evidence" value="ECO:0007669"/>
    <property type="project" value="UniProtKB-KW"/>
</dbReference>
<dbReference type="GO" id="GO:0030598">
    <property type="term" value="F:rRNA N-glycosylase activity"/>
    <property type="evidence" value="ECO:0007669"/>
    <property type="project" value="UniProtKB-EC"/>
</dbReference>
<organism evidence="11 12">
    <name type="scientific">Elaeis guineensis var. tenera</name>
    <name type="common">Oil palm</name>
    <dbReference type="NCBI Taxonomy" id="51953"/>
    <lineage>
        <taxon>Eukaryota</taxon>
        <taxon>Viridiplantae</taxon>
        <taxon>Streptophyta</taxon>
        <taxon>Embryophyta</taxon>
        <taxon>Tracheophyta</taxon>
        <taxon>Spermatophyta</taxon>
        <taxon>Magnoliopsida</taxon>
        <taxon>Liliopsida</taxon>
        <taxon>Arecaceae</taxon>
        <taxon>Arecoideae</taxon>
        <taxon>Cocoseae</taxon>
        <taxon>Elaeidinae</taxon>
        <taxon>Elaeis</taxon>
    </lineage>
</organism>
<dbReference type="InterPro" id="IPR016139">
    <property type="entry name" value="Ribosome_inactivat_prot_sub2"/>
</dbReference>
<dbReference type="RefSeq" id="XP_010940856.1">
    <property type="nucleotide sequence ID" value="XM_010942554.1"/>
</dbReference>
<gene>
    <name evidence="12" type="primary">LOC105059301</name>
</gene>
<dbReference type="InterPro" id="IPR001574">
    <property type="entry name" value="Ribosome_inactivat_prot"/>
</dbReference>
<evidence type="ECO:0000256" key="4">
    <source>
        <dbReference type="ARBA" id="ARBA00022656"/>
    </source>
</evidence>
<dbReference type="PANTHER" id="PTHR33453">
    <property type="match status" value="1"/>
</dbReference>
<keyword evidence="7 9" id="KW-0652">Protein synthesis inhibitor</keyword>
<evidence type="ECO:0000313" key="11">
    <source>
        <dbReference type="Proteomes" id="UP000504607"/>
    </source>
</evidence>
<evidence type="ECO:0000256" key="9">
    <source>
        <dbReference type="RuleBase" id="RU004915"/>
    </source>
</evidence>
<name>A0A6I9SCI8_ELAGV</name>
<evidence type="ECO:0000256" key="5">
    <source>
        <dbReference type="ARBA" id="ARBA00022801"/>
    </source>
</evidence>
<dbReference type="InterPro" id="IPR016138">
    <property type="entry name" value="Ribosome_inactivat_prot_sub1"/>
</dbReference>
<dbReference type="PRINTS" id="PR00396">
    <property type="entry name" value="SHIGARICIN"/>
</dbReference>
<keyword evidence="4 9" id="KW-0800">Toxin</keyword>
<protein>
    <recommendedName>
        <fullName evidence="3">rRNA N-glycosylase</fullName>
        <ecNumber evidence="3">3.2.2.22</ecNumber>
    </recommendedName>
    <alternativeName>
        <fullName evidence="8">rRNA N-glycosidase</fullName>
    </alternativeName>
</protein>
<dbReference type="Pfam" id="PF00161">
    <property type="entry name" value="RIP"/>
    <property type="match status" value="1"/>
</dbReference>
<proteinExistence type="inferred from homology"/>
<comment type="catalytic activity">
    <reaction evidence="1 9">
        <text>Endohydrolysis of the N-glycosidic bond at one specific adenosine on the 28S rRNA.</text>
        <dbReference type="EC" id="3.2.2.22"/>
    </reaction>
</comment>
<evidence type="ECO:0000313" key="12">
    <source>
        <dbReference type="RefSeq" id="XP_010940856.1"/>
    </source>
</evidence>
<dbReference type="PANTHER" id="PTHR33453:SF9">
    <property type="entry name" value="ALBUMIN B-32"/>
    <property type="match status" value="1"/>
</dbReference>
<evidence type="ECO:0000256" key="7">
    <source>
        <dbReference type="ARBA" id="ARBA00023193"/>
    </source>
</evidence>
<dbReference type="InterPro" id="IPR017989">
    <property type="entry name" value="Ribosome_inactivat_1/2"/>
</dbReference>
<evidence type="ECO:0000256" key="1">
    <source>
        <dbReference type="ARBA" id="ARBA00000237"/>
    </source>
</evidence>
<dbReference type="FunCoup" id="A0A6I9SCI8">
    <property type="interactions" value="30"/>
</dbReference>
<evidence type="ECO:0000256" key="8">
    <source>
        <dbReference type="ARBA" id="ARBA00030788"/>
    </source>
</evidence>
<dbReference type="InParanoid" id="A0A6I9SCI8"/>
<dbReference type="GO" id="GO:0090729">
    <property type="term" value="F:toxin activity"/>
    <property type="evidence" value="ECO:0007669"/>
    <property type="project" value="UniProtKB-KW"/>
</dbReference>
<dbReference type="GO" id="GO:0017148">
    <property type="term" value="P:negative regulation of translation"/>
    <property type="evidence" value="ECO:0007669"/>
    <property type="project" value="UniProtKB-KW"/>
</dbReference>
<sequence>MAEFEEKFNVEDEGHRGYAQLIQRLRNTLRASYSHNRPVLPPQHIPPNRWFDIVLRTGSHAIRLRIRRDNLYLDGYRNENSEQWLEFGSNPSPHLIAGSTFLGFDGDYDDLQRAARHRMERINLGQQQLITAVNLLATPTSGQERARSLIIVIQMICESIRFERISHHLATRFRESSPPPDWMLALEHGWQDLSSALLRADADPEGRFRLPQPNAMGIRTAEQAAAVLGILLALCTRRVRIPYMAATVDDGQCPLGRPLVEVFAVRVNDIDKEDPGELYGTIEVTDGLGSQYLYTRTRSKGHYESIHPGQNASLTGPARAISAYGSFTIDVALMDRDADPSPDDEVSHGKISWNVFHTTNVYDKLLFHDVDGKYGSVTVSYAVLSDAAQATVEVTLINGDGEDPADVYGRLFARNGVGESVLFWRKSDEDIEVSPGKHIPLSRSVVAVPLESSLIVRADLYDRDRDASPDDEIAKGTAEFPAQLSGTSQKHISGQYGEIRVKVTWTT</sequence>
<dbReference type="GeneID" id="105059301"/>
<reference evidence="12" key="1">
    <citation type="submission" date="2025-08" db="UniProtKB">
        <authorList>
            <consortium name="RefSeq"/>
        </authorList>
    </citation>
    <scope>IDENTIFICATION</scope>
</reference>
<dbReference type="InterPro" id="IPR036041">
    <property type="entry name" value="Ribosome-inact_prot_sf"/>
</dbReference>
<evidence type="ECO:0000256" key="2">
    <source>
        <dbReference type="ARBA" id="ARBA00008544"/>
    </source>
</evidence>
<dbReference type="Gene3D" id="3.40.420.10">
    <property type="entry name" value="Ricin (A subunit), domain 1"/>
    <property type="match status" value="1"/>
</dbReference>
<keyword evidence="11" id="KW-1185">Reference proteome</keyword>
<dbReference type="Pfam" id="PF20241">
    <property type="entry name" value="DUF6598"/>
    <property type="match status" value="1"/>
</dbReference>
<dbReference type="SUPFAM" id="SSF56371">
    <property type="entry name" value="Ribosome inactivating proteins (RIP)"/>
    <property type="match status" value="1"/>
</dbReference>
<evidence type="ECO:0000256" key="3">
    <source>
        <dbReference type="ARBA" id="ARBA00012001"/>
    </source>
</evidence>
<dbReference type="OrthoDB" id="618095at2759"/>
<dbReference type="Proteomes" id="UP000504607">
    <property type="component" value="Chromosome 16"/>
</dbReference>
<evidence type="ECO:0000256" key="6">
    <source>
        <dbReference type="ARBA" id="ARBA00022821"/>
    </source>
</evidence>